<dbReference type="Proteomes" id="UP000029622">
    <property type="component" value="Unassembled WGS sequence"/>
</dbReference>
<reference evidence="2 3" key="1">
    <citation type="submission" date="2013-12" db="EMBL/GenBank/DDBJ databases">
        <title>Draft genome sequence of Caloranaerobacter sp. H53214.</title>
        <authorList>
            <person name="Jiang L.J."/>
            <person name="Shao Z.Z."/>
            <person name="Long M.N."/>
        </authorList>
    </citation>
    <scope>NUCLEOTIDE SEQUENCE [LARGE SCALE GENOMIC DNA]</scope>
    <source>
        <strain evidence="2 3">H53214</strain>
    </source>
</reference>
<feature type="transmembrane region" description="Helical" evidence="1">
    <location>
        <begin position="12"/>
        <end position="29"/>
    </location>
</feature>
<dbReference type="Pfam" id="PF09578">
    <property type="entry name" value="Spore_YabQ"/>
    <property type="match status" value="1"/>
</dbReference>
<feature type="transmembrane region" description="Helical" evidence="1">
    <location>
        <begin position="41"/>
        <end position="64"/>
    </location>
</feature>
<sequence length="169" mass="19921">MGNTVENQAYIFLLTVYGGILIGFVYDLYRIFRYFSKPNKIATLIEDLIFWIIVSIIALATLIFSNWGQLRGYVLLGFICGALIYTKLLSKPVITLMVYLVREFIKLLKYIINILTYPFRFIIHLLSIPFRKINDRVNRFNRSVRKIAKLPKRIFDDIRKYANTILIKK</sequence>
<keyword evidence="1" id="KW-0812">Transmembrane</keyword>
<feature type="transmembrane region" description="Helical" evidence="1">
    <location>
        <begin position="110"/>
        <end position="130"/>
    </location>
</feature>
<protein>
    <submittedName>
        <fullName evidence="2">Spore cortex biosynthesis protein</fullName>
    </submittedName>
</protein>
<keyword evidence="1" id="KW-1133">Transmembrane helix</keyword>
<evidence type="ECO:0000313" key="3">
    <source>
        <dbReference type="Proteomes" id="UP000029622"/>
    </source>
</evidence>
<dbReference type="NCBIfam" id="TIGR02893">
    <property type="entry name" value="spore_yabQ"/>
    <property type="match status" value="1"/>
</dbReference>
<keyword evidence="1" id="KW-0472">Membrane</keyword>
<gene>
    <name evidence="2" type="ORF">Y919_05205</name>
</gene>
<feature type="transmembrane region" description="Helical" evidence="1">
    <location>
        <begin position="70"/>
        <end position="89"/>
    </location>
</feature>
<evidence type="ECO:0000313" key="2">
    <source>
        <dbReference type="EMBL" id="KGG80632.1"/>
    </source>
</evidence>
<dbReference type="InterPro" id="IPR019074">
    <property type="entry name" value="YabQ"/>
</dbReference>
<evidence type="ECO:0000256" key="1">
    <source>
        <dbReference type="SAM" id="Phobius"/>
    </source>
</evidence>
<dbReference type="RefSeq" id="WP_035163023.1">
    <property type="nucleotide sequence ID" value="NZ_AZTB01000019.1"/>
</dbReference>
<proteinExistence type="predicted"/>
<dbReference type="EMBL" id="AZTB01000019">
    <property type="protein sequence ID" value="KGG80632.1"/>
    <property type="molecule type" value="Genomic_DNA"/>
</dbReference>
<comment type="caution">
    <text evidence="2">The sequence shown here is derived from an EMBL/GenBank/DDBJ whole genome shotgun (WGS) entry which is preliminary data.</text>
</comment>
<name>A0A096BIE9_9FIRM</name>
<dbReference type="STRING" id="1156417.Y919_05205"/>
<dbReference type="AlphaFoldDB" id="A0A096BIE9"/>
<organism evidence="2 3">
    <name type="scientific">Caloranaerobacter azorensis H53214</name>
    <dbReference type="NCBI Taxonomy" id="1156417"/>
    <lineage>
        <taxon>Bacteria</taxon>
        <taxon>Bacillati</taxon>
        <taxon>Bacillota</taxon>
        <taxon>Tissierellia</taxon>
        <taxon>Tissierellales</taxon>
        <taxon>Thermohalobacteraceae</taxon>
        <taxon>Caloranaerobacter</taxon>
    </lineage>
</organism>
<accession>A0A096BIE9</accession>